<accession>A0A667Y2P7</accession>
<reference evidence="8" key="1">
    <citation type="submission" date="2019-06" db="EMBL/GenBank/DDBJ databases">
        <authorList>
            <consortium name="Wellcome Sanger Institute Data Sharing"/>
        </authorList>
    </citation>
    <scope>NUCLEOTIDE SEQUENCE [LARGE SCALE GENOMIC DNA]</scope>
</reference>
<evidence type="ECO:0000256" key="5">
    <source>
        <dbReference type="ARBA" id="ARBA00023212"/>
    </source>
</evidence>
<dbReference type="Pfam" id="PF01290">
    <property type="entry name" value="Thymosin"/>
    <property type="match status" value="1"/>
</dbReference>
<keyword evidence="9" id="KW-1185">Reference proteome</keyword>
<dbReference type="GO" id="GO:0005856">
    <property type="term" value="C:cytoskeleton"/>
    <property type="evidence" value="ECO:0007669"/>
    <property type="project" value="UniProtKB-SubCell"/>
</dbReference>
<dbReference type="InParanoid" id="A0A667Y2P7"/>
<comment type="similarity">
    <text evidence="2">Belongs to the thymosin beta family.</text>
</comment>
<evidence type="ECO:0000313" key="8">
    <source>
        <dbReference type="Ensembl" id="ENSMMDP00005015766.1"/>
    </source>
</evidence>
<keyword evidence="4" id="KW-0009">Actin-binding</keyword>
<dbReference type="AlphaFoldDB" id="A0A667Y2P7"/>
<comment type="subcellular location">
    <subcellularLocation>
        <location evidence="1">Cytoplasm</location>
        <location evidence="1">Cytoskeleton</location>
    </subcellularLocation>
</comment>
<dbReference type="GO" id="GO:0003785">
    <property type="term" value="F:actin monomer binding"/>
    <property type="evidence" value="ECO:0007669"/>
    <property type="project" value="InterPro"/>
</dbReference>
<evidence type="ECO:0000256" key="6">
    <source>
        <dbReference type="ARBA" id="ARBA00025497"/>
    </source>
</evidence>
<dbReference type="FunFam" id="1.20.5.520:FF:000001">
    <property type="entry name" value="Thymosin beta"/>
    <property type="match status" value="1"/>
</dbReference>
<reference evidence="8" key="2">
    <citation type="submission" date="2025-08" db="UniProtKB">
        <authorList>
            <consortium name="Ensembl"/>
        </authorList>
    </citation>
    <scope>IDENTIFICATION</scope>
</reference>
<keyword evidence="3" id="KW-0963">Cytoplasm</keyword>
<dbReference type="InterPro" id="IPR001152">
    <property type="entry name" value="Beta-thymosin"/>
</dbReference>
<reference evidence="8" key="3">
    <citation type="submission" date="2025-09" db="UniProtKB">
        <authorList>
            <consortium name="Ensembl"/>
        </authorList>
    </citation>
    <scope>IDENTIFICATION</scope>
</reference>
<name>A0A667Y2P7_9TELE</name>
<dbReference type="PROSITE" id="PS00500">
    <property type="entry name" value="THYMOSIN_B4"/>
    <property type="match status" value="1"/>
</dbReference>
<dbReference type="SMART" id="SM00152">
    <property type="entry name" value="THY"/>
    <property type="match status" value="1"/>
</dbReference>
<protein>
    <submittedName>
        <fullName evidence="8">Uncharacterized protein</fullName>
    </submittedName>
</protein>
<evidence type="ECO:0000256" key="7">
    <source>
        <dbReference type="SAM" id="MobiDB-lite"/>
    </source>
</evidence>
<comment type="function">
    <text evidence="6">Plays an important role in the organization of the cytoskeleton. Binds to and sequesters actin monomers (G actin) and therefore inhibits actin polymerization.</text>
</comment>
<feature type="region of interest" description="Disordered" evidence="7">
    <location>
        <begin position="1"/>
        <end position="33"/>
    </location>
</feature>
<sequence length="68" mass="7810">WILPQKPSMEEVKHFKRSSLKKTNTEEKNPLPTEEGMCRVCTEYKEYDPGKKSITPISHVITSLFTAA</sequence>
<organism evidence="8 9">
    <name type="scientific">Myripristis murdjan</name>
    <name type="common">pinecone soldierfish</name>
    <dbReference type="NCBI Taxonomy" id="586833"/>
    <lineage>
        <taxon>Eukaryota</taxon>
        <taxon>Metazoa</taxon>
        <taxon>Chordata</taxon>
        <taxon>Craniata</taxon>
        <taxon>Vertebrata</taxon>
        <taxon>Euteleostomi</taxon>
        <taxon>Actinopterygii</taxon>
        <taxon>Neopterygii</taxon>
        <taxon>Teleostei</taxon>
        <taxon>Neoteleostei</taxon>
        <taxon>Acanthomorphata</taxon>
        <taxon>Holocentriformes</taxon>
        <taxon>Holocentridae</taxon>
        <taxon>Myripristis</taxon>
    </lineage>
</organism>
<dbReference type="Ensembl" id="ENSMMDT00005016183.1">
    <property type="protein sequence ID" value="ENSMMDP00005015766.1"/>
    <property type="gene ID" value="ENSMMDG00005007998.1"/>
</dbReference>
<proteinExistence type="inferred from homology"/>
<dbReference type="Proteomes" id="UP000472263">
    <property type="component" value="Chromosome 10"/>
</dbReference>
<evidence type="ECO:0000256" key="1">
    <source>
        <dbReference type="ARBA" id="ARBA00004245"/>
    </source>
</evidence>
<evidence type="ECO:0000313" key="9">
    <source>
        <dbReference type="Proteomes" id="UP000472263"/>
    </source>
</evidence>
<keyword evidence="5" id="KW-0206">Cytoskeleton</keyword>
<evidence type="ECO:0000256" key="3">
    <source>
        <dbReference type="ARBA" id="ARBA00022490"/>
    </source>
</evidence>
<evidence type="ECO:0000256" key="4">
    <source>
        <dbReference type="ARBA" id="ARBA00023203"/>
    </source>
</evidence>
<evidence type="ECO:0000256" key="2">
    <source>
        <dbReference type="ARBA" id="ARBA00009511"/>
    </source>
</evidence>
<dbReference type="GO" id="GO:0007015">
    <property type="term" value="P:actin filament organization"/>
    <property type="evidence" value="ECO:0007669"/>
    <property type="project" value="InterPro"/>
</dbReference>
<dbReference type="Gene3D" id="1.20.5.520">
    <property type="entry name" value="Single helix bin"/>
    <property type="match status" value="1"/>
</dbReference>
<dbReference type="InterPro" id="IPR038386">
    <property type="entry name" value="Beta-thymosin_sf"/>
</dbReference>